<dbReference type="Gene3D" id="3.30.530.20">
    <property type="match status" value="1"/>
</dbReference>
<feature type="domain" description="Activator of Hsp90 ATPase homologue 1/2-like C-terminal" evidence="3">
    <location>
        <begin position="26"/>
        <end position="135"/>
    </location>
</feature>
<dbReference type="CDD" id="cd08899">
    <property type="entry name" value="SRPBCC_CalC_Aha1-like_6"/>
    <property type="match status" value="1"/>
</dbReference>
<keyword evidence="5" id="KW-1185">Reference proteome</keyword>
<comment type="caution">
    <text evidence="4">The sequence shown here is derived from an EMBL/GenBank/DDBJ whole genome shotgun (WGS) entry which is preliminary data.</text>
</comment>
<protein>
    <recommendedName>
        <fullName evidence="3">Activator of Hsp90 ATPase homologue 1/2-like C-terminal domain-containing protein</fullName>
    </recommendedName>
</protein>
<proteinExistence type="inferred from homology"/>
<dbReference type="Pfam" id="PF08327">
    <property type="entry name" value="AHSA1"/>
    <property type="match status" value="1"/>
</dbReference>
<evidence type="ECO:0000256" key="2">
    <source>
        <dbReference type="SAM" id="MobiDB-lite"/>
    </source>
</evidence>
<gene>
    <name evidence="4" type="ORF">GCM10025862_08140</name>
</gene>
<dbReference type="InterPro" id="IPR013538">
    <property type="entry name" value="ASHA1/2-like_C"/>
</dbReference>
<dbReference type="SUPFAM" id="SSF55961">
    <property type="entry name" value="Bet v1-like"/>
    <property type="match status" value="1"/>
</dbReference>
<name>A0ABQ6HK36_9MICO</name>
<evidence type="ECO:0000256" key="1">
    <source>
        <dbReference type="ARBA" id="ARBA00006817"/>
    </source>
</evidence>
<sequence length="198" mass="22584">MSHDILGTLRRSGDRSSVSFDRVYQTTADDLWEAVTDPDRLERWMARVTGDLREGGTFTIQFDDNDTAQCRIESCSPRERFVWIWPHESSESQVEVEVVPDGDAARLRLVHSRLTQTQAPEYAAGWDVYLRRLTDDLAGTPSGDWWEAWETLAQQYRALPDPRCPDPAQAARQPSRARSHSRADGRIFACPFKLLADC</sequence>
<evidence type="ECO:0000313" key="4">
    <source>
        <dbReference type="EMBL" id="GMA18793.1"/>
    </source>
</evidence>
<dbReference type="InterPro" id="IPR023393">
    <property type="entry name" value="START-like_dom_sf"/>
</dbReference>
<evidence type="ECO:0000259" key="3">
    <source>
        <dbReference type="Pfam" id="PF08327"/>
    </source>
</evidence>
<evidence type="ECO:0000313" key="5">
    <source>
        <dbReference type="Proteomes" id="UP001157109"/>
    </source>
</evidence>
<dbReference type="EMBL" id="BSUJ01000001">
    <property type="protein sequence ID" value="GMA18793.1"/>
    <property type="molecule type" value="Genomic_DNA"/>
</dbReference>
<dbReference type="RefSeq" id="WP_284283798.1">
    <property type="nucleotide sequence ID" value="NZ_BSUJ01000001.1"/>
</dbReference>
<accession>A0ABQ6HK36</accession>
<dbReference type="Proteomes" id="UP001157109">
    <property type="component" value="Unassembled WGS sequence"/>
</dbReference>
<feature type="region of interest" description="Disordered" evidence="2">
    <location>
        <begin position="161"/>
        <end position="182"/>
    </location>
</feature>
<reference evidence="5" key="1">
    <citation type="journal article" date="2019" name="Int. J. Syst. Evol. Microbiol.">
        <title>The Global Catalogue of Microorganisms (GCM) 10K type strain sequencing project: providing services to taxonomists for standard genome sequencing and annotation.</title>
        <authorList>
            <consortium name="The Broad Institute Genomics Platform"/>
            <consortium name="The Broad Institute Genome Sequencing Center for Infectious Disease"/>
            <person name="Wu L."/>
            <person name="Ma J."/>
        </authorList>
    </citation>
    <scope>NUCLEOTIDE SEQUENCE [LARGE SCALE GENOMIC DNA]</scope>
    <source>
        <strain evidence="5">NBRC 105830</strain>
    </source>
</reference>
<comment type="similarity">
    <text evidence="1">Belongs to the AHA1 family.</text>
</comment>
<organism evidence="4 5">
    <name type="scientific">Arsenicicoccus piscis</name>
    <dbReference type="NCBI Taxonomy" id="673954"/>
    <lineage>
        <taxon>Bacteria</taxon>
        <taxon>Bacillati</taxon>
        <taxon>Actinomycetota</taxon>
        <taxon>Actinomycetes</taxon>
        <taxon>Micrococcales</taxon>
        <taxon>Intrasporangiaceae</taxon>
        <taxon>Arsenicicoccus</taxon>
    </lineage>
</organism>